<dbReference type="AlphaFoldDB" id="A0A4R5QDM3"/>
<evidence type="ECO:0000256" key="3">
    <source>
        <dbReference type="ARBA" id="ARBA00022741"/>
    </source>
</evidence>
<accession>A0A4R5QDM3</accession>
<dbReference type="SUPFAM" id="SSF52540">
    <property type="entry name" value="P-loop containing nucleoside triphosphate hydrolases"/>
    <property type="match status" value="1"/>
</dbReference>
<dbReference type="PANTHER" id="PTHR42788">
    <property type="entry name" value="TAURINE IMPORT ATP-BINDING PROTEIN-RELATED"/>
    <property type="match status" value="1"/>
</dbReference>
<dbReference type="GO" id="GO:0005524">
    <property type="term" value="F:ATP binding"/>
    <property type="evidence" value="ECO:0007669"/>
    <property type="project" value="UniProtKB-KW"/>
</dbReference>
<evidence type="ECO:0000313" key="6">
    <source>
        <dbReference type="EMBL" id="TDH60739.1"/>
    </source>
</evidence>
<evidence type="ECO:0000256" key="1">
    <source>
        <dbReference type="ARBA" id="ARBA00005417"/>
    </source>
</evidence>
<evidence type="ECO:0000256" key="4">
    <source>
        <dbReference type="ARBA" id="ARBA00022840"/>
    </source>
</evidence>
<dbReference type="EMBL" id="SMSJ01000032">
    <property type="protein sequence ID" value="TDH60739.1"/>
    <property type="molecule type" value="Genomic_DNA"/>
</dbReference>
<gene>
    <name evidence="6" type="ORF">E2C06_20435</name>
</gene>
<evidence type="ECO:0000313" key="7">
    <source>
        <dbReference type="Proteomes" id="UP000295096"/>
    </source>
</evidence>
<dbReference type="InterPro" id="IPR003593">
    <property type="entry name" value="AAA+_ATPase"/>
</dbReference>
<dbReference type="InterPro" id="IPR027417">
    <property type="entry name" value="P-loop_NTPase"/>
</dbReference>
<protein>
    <submittedName>
        <fullName evidence="6">ABC transporter ATP-binding protein</fullName>
    </submittedName>
</protein>
<evidence type="ECO:0000256" key="2">
    <source>
        <dbReference type="ARBA" id="ARBA00022448"/>
    </source>
</evidence>
<dbReference type="PANTHER" id="PTHR42788:SF13">
    <property type="entry name" value="ALIPHATIC SULFONATES IMPORT ATP-BINDING PROTEIN SSUB"/>
    <property type="match status" value="1"/>
</dbReference>
<dbReference type="InterPro" id="IPR050166">
    <property type="entry name" value="ABC_transporter_ATP-bind"/>
</dbReference>
<name>A0A4R5QDM3_9PROT</name>
<keyword evidence="7" id="KW-1185">Reference proteome</keyword>
<evidence type="ECO:0000259" key="5">
    <source>
        <dbReference type="PROSITE" id="PS50893"/>
    </source>
</evidence>
<keyword evidence="2" id="KW-0813">Transport</keyword>
<keyword evidence="3" id="KW-0547">Nucleotide-binding</keyword>
<comment type="similarity">
    <text evidence="1">Belongs to the ABC transporter superfamily.</text>
</comment>
<dbReference type="RefSeq" id="WP_133290464.1">
    <property type="nucleotide sequence ID" value="NZ_SMSJ01000032.1"/>
</dbReference>
<dbReference type="PROSITE" id="PS00211">
    <property type="entry name" value="ABC_TRANSPORTER_1"/>
    <property type="match status" value="1"/>
</dbReference>
<reference evidence="6 7" key="1">
    <citation type="journal article" date="2016" name="J. Microbiol.">
        <title>Dankookia rubra gen. nov., sp. nov., an alphaproteobacterium isolated from sediment of a shallow stream.</title>
        <authorList>
            <person name="Kim W.H."/>
            <person name="Kim D.H."/>
            <person name="Kang K."/>
            <person name="Ahn T.Y."/>
        </authorList>
    </citation>
    <scope>NUCLEOTIDE SEQUENCE [LARGE SCALE GENOMIC DNA]</scope>
    <source>
        <strain evidence="6 7">JCM30602</strain>
    </source>
</reference>
<dbReference type="GO" id="GO:0016887">
    <property type="term" value="F:ATP hydrolysis activity"/>
    <property type="evidence" value="ECO:0007669"/>
    <property type="project" value="InterPro"/>
</dbReference>
<comment type="caution">
    <text evidence="6">The sequence shown here is derived from an EMBL/GenBank/DDBJ whole genome shotgun (WGS) entry which is preliminary data.</text>
</comment>
<dbReference type="InterPro" id="IPR017871">
    <property type="entry name" value="ABC_transporter-like_CS"/>
</dbReference>
<dbReference type="SMART" id="SM00382">
    <property type="entry name" value="AAA"/>
    <property type="match status" value="1"/>
</dbReference>
<dbReference type="Pfam" id="PF00005">
    <property type="entry name" value="ABC_tran"/>
    <property type="match status" value="1"/>
</dbReference>
<dbReference type="Proteomes" id="UP000295096">
    <property type="component" value="Unassembled WGS sequence"/>
</dbReference>
<dbReference type="OrthoDB" id="7336028at2"/>
<dbReference type="InterPro" id="IPR003439">
    <property type="entry name" value="ABC_transporter-like_ATP-bd"/>
</dbReference>
<organism evidence="6 7">
    <name type="scientific">Dankookia rubra</name>
    <dbReference type="NCBI Taxonomy" id="1442381"/>
    <lineage>
        <taxon>Bacteria</taxon>
        <taxon>Pseudomonadati</taxon>
        <taxon>Pseudomonadota</taxon>
        <taxon>Alphaproteobacteria</taxon>
        <taxon>Acetobacterales</taxon>
        <taxon>Roseomonadaceae</taxon>
        <taxon>Dankookia</taxon>
    </lineage>
</organism>
<feature type="domain" description="ABC transporter" evidence="5">
    <location>
        <begin position="5"/>
        <end position="236"/>
    </location>
</feature>
<keyword evidence="4 6" id="KW-0067">ATP-binding</keyword>
<dbReference type="Gene3D" id="3.40.50.300">
    <property type="entry name" value="P-loop containing nucleotide triphosphate hydrolases"/>
    <property type="match status" value="1"/>
</dbReference>
<dbReference type="PROSITE" id="PS50893">
    <property type="entry name" value="ABC_TRANSPORTER_2"/>
    <property type="match status" value="1"/>
</dbReference>
<sequence length="265" mass="28580">MSAALSARGVVRRFQLDRREVVALAGIDLDVAAGEFIAILGASGCGKSTLLRLFAGLDAPDGGEVMHRGERITGPSLARGIVFQEHRLFPWLTVRQNVAAALLNAPGPASEKALTVQALIHLVGLHGFEEAWPHQLSGGMAQRAAIARGLANRPDVLLLDEPFGALDALTRARLQQELRRIWQRERTTTLLVTHDVDEALLLGQRVVVMTPRPGRIACILVLPPDLPRDHANADFARLRTQVLGILDAADPAQASLRTLIPETAA</sequence>
<proteinExistence type="inferred from homology"/>
<dbReference type="CDD" id="cd03293">
    <property type="entry name" value="ABC_NrtD_SsuB_transporters"/>
    <property type="match status" value="1"/>
</dbReference>